<evidence type="ECO:0000256" key="10">
    <source>
        <dbReference type="ARBA" id="ARBA00061052"/>
    </source>
</evidence>
<evidence type="ECO:0000256" key="5">
    <source>
        <dbReference type="ARBA" id="ARBA00022917"/>
    </source>
</evidence>
<dbReference type="InterPro" id="IPR027417">
    <property type="entry name" value="P-loop_NTPase"/>
</dbReference>
<dbReference type="Pfam" id="PF00679">
    <property type="entry name" value="EFG_C"/>
    <property type="match status" value="1"/>
</dbReference>
<dbReference type="CDD" id="cd03699">
    <property type="entry name" value="EF4_II"/>
    <property type="match status" value="1"/>
</dbReference>
<evidence type="ECO:0000256" key="7">
    <source>
        <dbReference type="ARBA" id="ARBA00023136"/>
    </source>
</evidence>
<reference evidence="14 15" key="1">
    <citation type="submission" date="2018-01" db="EMBL/GenBank/DDBJ databases">
        <title>Metagenomic assembled genomes from two thermal pools in the Uzon Caldera, Kamchatka, Russia.</title>
        <authorList>
            <person name="Wilkins L."/>
            <person name="Ettinger C."/>
        </authorList>
    </citation>
    <scope>NUCLEOTIDE SEQUENCE [LARGE SCALE GENOMIC DNA]</scope>
    <source>
        <strain evidence="14">ZAV-04</strain>
    </source>
</reference>
<dbReference type="GO" id="GO:0005886">
    <property type="term" value="C:plasma membrane"/>
    <property type="evidence" value="ECO:0007669"/>
    <property type="project" value="UniProtKB-SubCell"/>
</dbReference>
<dbReference type="InterPro" id="IPR013842">
    <property type="entry name" value="LepA_CTD"/>
</dbReference>
<comment type="similarity">
    <text evidence="10">Belongs to the GTP-binding elongation factor family. LepA subfamily.</text>
</comment>
<dbReference type="Proteomes" id="UP000242288">
    <property type="component" value="Unassembled WGS sequence"/>
</dbReference>
<dbReference type="NCBIfam" id="TIGR00231">
    <property type="entry name" value="small_GTP"/>
    <property type="match status" value="1"/>
</dbReference>
<dbReference type="InterPro" id="IPR004161">
    <property type="entry name" value="EFTu-like_2"/>
</dbReference>
<dbReference type="InterPro" id="IPR038363">
    <property type="entry name" value="LepA_C_sf"/>
</dbReference>
<dbReference type="EC" id="3.6.5.n1" evidence="11 12"/>
<dbReference type="Gene3D" id="2.40.30.10">
    <property type="entry name" value="Translation factors"/>
    <property type="match status" value="1"/>
</dbReference>
<dbReference type="GO" id="GO:0043022">
    <property type="term" value="F:ribosome binding"/>
    <property type="evidence" value="ECO:0007669"/>
    <property type="project" value="UniProtKB-UniRule"/>
</dbReference>
<dbReference type="FunFam" id="2.40.30.10:FF:000015">
    <property type="entry name" value="Translation factor GUF1, mitochondrial"/>
    <property type="match status" value="1"/>
</dbReference>
<evidence type="ECO:0000256" key="3">
    <source>
        <dbReference type="ARBA" id="ARBA00022741"/>
    </source>
</evidence>
<dbReference type="GO" id="GO:0005525">
    <property type="term" value="F:GTP binding"/>
    <property type="evidence" value="ECO:0007669"/>
    <property type="project" value="UniProtKB-UniRule"/>
</dbReference>
<dbReference type="Gene3D" id="3.40.50.300">
    <property type="entry name" value="P-loop containing nucleotide triphosphate hydrolases"/>
    <property type="match status" value="1"/>
</dbReference>
<evidence type="ECO:0000313" key="15">
    <source>
        <dbReference type="Proteomes" id="UP000242288"/>
    </source>
</evidence>
<dbReference type="SUPFAM" id="SSF52540">
    <property type="entry name" value="P-loop containing nucleoside triphosphate hydrolases"/>
    <property type="match status" value="1"/>
</dbReference>
<dbReference type="PROSITE" id="PS51722">
    <property type="entry name" value="G_TR_2"/>
    <property type="match status" value="1"/>
</dbReference>
<sequence length="593" mass="66723">MQRIRNFAIIAHIDHGKSTLADRLLEFTGAVNLGGKMGQILDSMDLERERGITIKAHAVRLNWKAQDGETYILNLIDTPGHVDFSYEVSRSLACCEGSLLVVDATQGVEAQTVANAYLAIDHNHEIIPVINKIDLPQADPERVKKQIEDILGIDSSEAILASAKEGIGTKEILEAIVKRIPPPKGDPKAPLRAMIFDSWFDNYLGVIILVRVFDGKIKPGMKIKLMATSKEYEVQRLGILTPFPKDIEVLSAGEVGFIIAGIKNISDTKIGDTVTLAETPASEPLPGFREVKPMVFCGLYPVQTNQYEELKSALEKLRLNDSSFFFEPETSAALGFGFRCGFLGLLHMEIIKERLEREFNLSLISTAPTVRYKIVDKKGEYLIDNPSKIPKIYERIEEPFMKVSIIVPEEFVGEILKLCQERRGIQKEFSYITKERVLLVYEMPLNEILWDFYDKLKSLSKGYASMDYEFIGYRPSELVKLDILINGEPVDALSVIVHKDKAYWKGRSIAQKLRTVIPRQLFEVIIQAAIGGKVIARESIAPLKKNVLAKCYGGDVTRKKKLLEKQKEGKKRMKQIGRVEIPQEAFLSVLKVE</sequence>
<feature type="binding site" evidence="12">
    <location>
        <begin position="131"/>
        <end position="134"/>
    </location>
    <ligand>
        <name>GTP</name>
        <dbReference type="ChEBI" id="CHEBI:37565"/>
    </ligand>
</feature>
<dbReference type="PRINTS" id="PR00315">
    <property type="entry name" value="ELONGATNFCT"/>
</dbReference>
<evidence type="ECO:0000256" key="11">
    <source>
        <dbReference type="ARBA" id="ARBA00066744"/>
    </source>
</evidence>
<evidence type="ECO:0000256" key="8">
    <source>
        <dbReference type="ARBA" id="ARBA00050293"/>
    </source>
</evidence>
<dbReference type="FunFam" id="3.40.50.300:FF:000078">
    <property type="entry name" value="Elongation factor 4"/>
    <property type="match status" value="1"/>
</dbReference>
<evidence type="ECO:0000259" key="13">
    <source>
        <dbReference type="PROSITE" id="PS51722"/>
    </source>
</evidence>
<comment type="caution">
    <text evidence="14">The sequence shown here is derived from an EMBL/GenBank/DDBJ whole genome shotgun (WGS) entry which is preliminary data.</text>
</comment>
<dbReference type="PANTHER" id="PTHR43512">
    <property type="entry name" value="TRANSLATION FACTOR GUF1-RELATED"/>
    <property type="match status" value="1"/>
</dbReference>
<dbReference type="PANTHER" id="PTHR43512:SF4">
    <property type="entry name" value="TRANSLATION FACTOR GUF1 HOMOLOG, CHLOROPLASTIC"/>
    <property type="match status" value="1"/>
</dbReference>
<evidence type="ECO:0000256" key="2">
    <source>
        <dbReference type="ARBA" id="ARBA00022475"/>
    </source>
</evidence>
<dbReference type="GO" id="GO:0045727">
    <property type="term" value="P:positive regulation of translation"/>
    <property type="evidence" value="ECO:0007669"/>
    <property type="project" value="UniProtKB-UniRule"/>
</dbReference>
<dbReference type="InterPro" id="IPR035647">
    <property type="entry name" value="EFG_III/V"/>
</dbReference>
<dbReference type="NCBIfam" id="TIGR01393">
    <property type="entry name" value="lepA"/>
    <property type="match status" value="1"/>
</dbReference>
<dbReference type="GO" id="GO:0003746">
    <property type="term" value="F:translation elongation factor activity"/>
    <property type="evidence" value="ECO:0007669"/>
    <property type="project" value="UniProtKB-UniRule"/>
</dbReference>
<keyword evidence="2 12" id="KW-1003">Cell membrane</keyword>
<feature type="domain" description="Tr-type G" evidence="13">
    <location>
        <begin position="2"/>
        <end position="184"/>
    </location>
</feature>
<name>A0A2J6WPL8_9BACT</name>
<keyword evidence="7 12" id="KW-0472">Membrane</keyword>
<evidence type="ECO:0000256" key="1">
    <source>
        <dbReference type="ARBA" id="ARBA00005454"/>
    </source>
</evidence>
<dbReference type="Pfam" id="PF06421">
    <property type="entry name" value="LepA_C"/>
    <property type="match status" value="1"/>
</dbReference>
<feature type="binding site" evidence="12">
    <location>
        <begin position="14"/>
        <end position="19"/>
    </location>
    <ligand>
        <name>GTP</name>
        <dbReference type="ChEBI" id="CHEBI:37565"/>
    </ligand>
</feature>
<dbReference type="CDD" id="cd16260">
    <property type="entry name" value="EF4_III"/>
    <property type="match status" value="1"/>
</dbReference>
<dbReference type="FunFam" id="3.30.70.240:FF:000007">
    <property type="entry name" value="Translation factor GUF1, mitochondrial"/>
    <property type="match status" value="1"/>
</dbReference>
<comment type="similarity">
    <text evidence="1 12">Belongs to the TRAFAC class translation factor GTPase superfamily. Classic translation factor GTPase family. LepA subfamily.</text>
</comment>
<comment type="function">
    <text evidence="9 12">Required for accurate and efficient protein synthesis under certain stress conditions. May act as a fidelity factor of the translation reaction, by catalyzing a one-codon backward translocation of tRNAs on improperly translocated ribosomes. Back-translocation proceeds from a post-translocation (POST) complex to a pre-translocation (PRE) complex, thus giving elongation factor G a second chance to translocate the tRNAs correctly. Binds to ribosomes in a GTP-dependent manner.</text>
</comment>
<protein>
    <recommendedName>
        <fullName evidence="11 12">Elongation factor 4</fullName>
        <shortName evidence="12">EF-4</shortName>
        <ecNumber evidence="11 12">3.6.5.n1</ecNumber>
    </recommendedName>
    <alternativeName>
        <fullName evidence="12">Ribosomal back-translocase LepA</fullName>
    </alternativeName>
</protein>
<gene>
    <name evidence="12" type="primary">lepA</name>
    <name evidence="14" type="ORF">C0186_01595</name>
</gene>
<keyword evidence="6 12" id="KW-0342">GTP-binding</keyword>
<dbReference type="Pfam" id="PF00009">
    <property type="entry name" value="GTP_EFTU"/>
    <property type="match status" value="1"/>
</dbReference>
<dbReference type="Gene3D" id="3.30.70.240">
    <property type="match status" value="1"/>
</dbReference>
<comment type="subcellular location">
    <subcellularLocation>
        <location evidence="12">Cell membrane</location>
        <topology evidence="12">Peripheral membrane protein</topology>
        <orientation evidence="12">Cytoplasmic side</orientation>
    </subcellularLocation>
</comment>
<dbReference type="AlphaFoldDB" id="A0A2J6WPL8"/>
<dbReference type="CDD" id="cd01890">
    <property type="entry name" value="LepA"/>
    <property type="match status" value="1"/>
</dbReference>
<dbReference type="FunFam" id="3.30.70.2570:FF:000001">
    <property type="entry name" value="Translation factor GUF1, mitochondrial"/>
    <property type="match status" value="1"/>
</dbReference>
<dbReference type="Pfam" id="PF03144">
    <property type="entry name" value="GTP_EFTU_D2"/>
    <property type="match status" value="1"/>
</dbReference>
<evidence type="ECO:0000313" key="14">
    <source>
        <dbReference type="EMBL" id="PMP72344.1"/>
    </source>
</evidence>
<dbReference type="InterPro" id="IPR006297">
    <property type="entry name" value="EF-4"/>
</dbReference>
<proteinExistence type="inferred from homology"/>
<keyword evidence="14" id="KW-0251">Elongation factor</keyword>
<dbReference type="SMART" id="SM00838">
    <property type="entry name" value="EFG_C"/>
    <property type="match status" value="1"/>
</dbReference>
<dbReference type="HAMAP" id="MF_00071">
    <property type="entry name" value="LepA"/>
    <property type="match status" value="1"/>
</dbReference>
<organism evidence="14 15">
    <name type="scientific">Thermodesulfovibrio aggregans</name>
    <dbReference type="NCBI Taxonomy" id="86166"/>
    <lineage>
        <taxon>Bacteria</taxon>
        <taxon>Pseudomonadati</taxon>
        <taxon>Nitrospirota</taxon>
        <taxon>Thermodesulfovibrionia</taxon>
        <taxon>Thermodesulfovibrionales</taxon>
        <taxon>Thermodesulfovibrionaceae</taxon>
        <taxon>Thermodesulfovibrio</taxon>
    </lineage>
</organism>
<accession>A0A2J6WPL8</accession>
<evidence type="ECO:0000256" key="4">
    <source>
        <dbReference type="ARBA" id="ARBA00022801"/>
    </source>
</evidence>
<comment type="catalytic activity">
    <reaction evidence="8 12">
        <text>GTP + H2O = GDP + phosphate + H(+)</text>
        <dbReference type="Rhea" id="RHEA:19669"/>
        <dbReference type="ChEBI" id="CHEBI:15377"/>
        <dbReference type="ChEBI" id="CHEBI:15378"/>
        <dbReference type="ChEBI" id="CHEBI:37565"/>
        <dbReference type="ChEBI" id="CHEBI:43474"/>
        <dbReference type="ChEBI" id="CHEBI:58189"/>
        <dbReference type="EC" id="3.6.5.n1"/>
    </reaction>
</comment>
<dbReference type="Gene3D" id="3.30.70.870">
    <property type="entry name" value="Elongation Factor G (Translational Gtpase), domain 3"/>
    <property type="match status" value="1"/>
</dbReference>
<dbReference type="EMBL" id="PNIO01000010">
    <property type="protein sequence ID" value="PMP72344.1"/>
    <property type="molecule type" value="Genomic_DNA"/>
</dbReference>
<dbReference type="InterPro" id="IPR000795">
    <property type="entry name" value="T_Tr_GTP-bd_dom"/>
</dbReference>
<keyword evidence="5 12" id="KW-0648">Protein biosynthesis</keyword>
<dbReference type="SUPFAM" id="SSF54980">
    <property type="entry name" value="EF-G C-terminal domain-like"/>
    <property type="match status" value="2"/>
</dbReference>
<keyword evidence="4 12" id="KW-0378">Hydrolase</keyword>
<dbReference type="CDD" id="cd03709">
    <property type="entry name" value="lepA_C"/>
    <property type="match status" value="1"/>
</dbReference>
<dbReference type="Gene3D" id="3.30.70.2570">
    <property type="entry name" value="Elongation factor 4, C-terminal domain"/>
    <property type="match status" value="1"/>
</dbReference>
<evidence type="ECO:0000256" key="9">
    <source>
        <dbReference type="ARBA" id="ARBA00057626"/>
    </source>
</evidence>
<keyword evidence="3 12" id="KW-0547">Nucleotide-binding</keyword>
<dbReference type="GO" id="GO:0003924">
    <property type="term" value="F:GTPase activity"/>
    <property type="evidence" value="ECO:0007669"/>
    <property type="project" value="UniProtKB-UniRule"/>
</dbReference>
<evidence type="ECO:0000256" key="6">
    <source>
        <dbReference type="ARBA" id="ARBA00023134"/>
    </source>
</evidence>
<evidence type="ECO:0000256" key="12">
    <source>
        <dbReference type="HAMAP-Rule" id="MF_00071"/>
    </source>
</evidence>
<dbReference type="InterPro" id="IPR005225">
    <property type="entry name" value="Small_GTP-bd"/>
</dbReference>
<dbReference type="FunFam" id="3.30.70.870:FF:000004">
    <property type="entry name" value="Translation factor GUF1, mitochondrial"/>
    <property type="match status" value="1"/>
</dbReference>
<dbReference type="InterPro" id="IPR000640">
    <property type="entry name" value="EFG_V-like"/>
</dbReference>
<dbReference type="InterPro" id="IPR035654">
    <property type="entry name" value="LepA_IV"/>
</dbReference>